<dbReference type="AlphaFoldDB" id="A0A2P2ILM7"/>
<organism evidence="1">
    <name type="scientific">Rhizophora mucronata</name>
    <name type="common">Asiatic mangrove</name>
    <dbReference type="NCBI Taxonomy" id="61149"/>
    <lineage>
        <taxon>Eukaryota</taxon>
        <taxon>Viridiplantae</taxon>
        <taxon>Streptophyta</taxon>
        <taxon>Embryophyta</taxon>
        <taxon>Tracheophyta</taxon>
        <taxon>Spermatophyta</taxon>
        <taxon>Magnoliopsida</taxon>
        <taxon>eudicotyledons</taxon>
        <taxon>Gunneridae</taxon>
        <taxon>Pentapetalae</taxon>
        <taxon>rosids</taxon>
        <taxon>fabids</taxon>
        <taxon>Malpighiales</taxon>
        <taxon>Rhizophoraceae</taxon>
        <taxon>Rhizophora</taxon>
    </lineage>
</organism>
<accession>A0A2P2ILM7</accession>
<name>A0A2P2ILM7_RHIMU</name>
<dbReference type="EMBL" id="GGEC01001610">
    <property type="protein sequence ID" value="MBW82093.1"/>
    <property type="molecule type" value="Transcribed_RNA"/>
</dbReference>
<protein>
    <submittedName>
        <fullName evidence="1">Uncharacterized protein MANES_01G221900</fullName>
    </submittedName>
</protein>
<evidence type="ECO:0000313" key="1">
    <source>
        <dbReference type="EMBL" id="MBW82093.1"/>
    </source>
</evidence>
<reference evidence="1" key="1">
    <citation type="submission" date="2018-02" db="EMBL/GenBank/DDBJ databases">
        <title>Rhizophora mucronata_Transcriptome.</title>
        <authorList>
            <person name="Meera S.P."/>
            <person name="Sreeshan A."/>
            <person name="Augustine A."/>
        </authorList>
    </citation>
    <scope>NUCLEOTIDE SEQUENCE</scope>
    <source>
        <tissue evidence="1">Leaf</tissue>
    </source>
</reference>
<proteinExistence type="predicted"/>
<sequence>MLFFLLNIDVSMIKILMDIPTSLNWHCWRSAICG</sequence>